<dbReference type="GO" id="GO:0005524">
    <property type="term" value="F:ATP binding"/>
    <property type="evidence" value="ECO:0007669"/>
    <property type="project" value="UniProtKB-KW"/>
</dbReference>
<evidence type="ECO:0000313" key="6">
    <source>
        <dbReference type="Proteomes" id="UP000708298"/>
    </source>
</evidence>
<dbReference type="SUPFAM" id="SSF50891">
    <property type="entry name" value="Cyclophilin-like"/>
    <property type="match status" value="1"/>
</dbReference>
<dbReference type="PROSITE" id="PS50989">
    <property type="entry name" value="COA_CT_CTER"/>
    <property type="match status" value="1"/>
</dbReference>
<evidence type="ECO:0000256" key="3">
    <source>
        <dbReference type="ARBA" id="ARBA00022840"/>
    </source>
</evidence>
<dbReference type="SUPFAM" id="SSF52096">
    <property type="entry name" value="ClpP/crotonase"/>
    <property type="match status" value="2"/>
</dbReference>
<dbReference type="NCBIfam" id="TIGR00724">
    <property type="entry name" value="urea_amlyse_rel"/>
    <property type="match status" value="1"/>
</dbReference>
<dbReference type="Proteomes" id="UP000708298">
    <property type="component" value="Unassembled WGS sequence"/>
</dbReference>
<dbReference type="Pfam" id="PF01039">
    <property type="entry name" value="Carboxyl_trans"/>
    <property type="match status" value="1"/>
</dbReference>
<accession>A0A963YVX3</accession>
<dbReference type="InterPro" id="IPR052708">
    <property type="entry name" value="PxpC"/>
</dbReference>
<keyword evidence="3" id="KW-0067">ATP-binding</keyword>
<reference evidence="5" key="2">
    <citation type="submission" date="2021-01" db="EMBL/GenBank/DDBJ databases">
        <authorList>
            <person name="Mieszkin S."/>
            <person name="Pouder E."/>
            <person name="Alain K."/>
        </authorList>
    </citation>
    <scope>NUCLEOTIDE SEQUENCE</scope>
    <source>
        <strain evidence="5">HW T2.11</strain>
    </source>
</reference>
<dbReference type="PANTHER" id="PTHR43309">
    <property type="entry name" value="5-OXOPROLINASE SUBUNIT C"/>
    <property type="match status" value="1"/>
</dbReference>
<dbReference type="SMART" id="SM00797">
    <property type="entry name" value="AHS2"/>
    <property type="match status" value="1"/>
</dbReference>
<gene>
    <name evidence="5" type="ORF">ASILVAE211_18125</name>
</gene>
<evidence type="ECO:0000259" key="4">
    <source>
        <dbReference type="PROSITE" id="PS50989"/>
    </source>
</evidence>
<dbReference type="Gene3D" id="3.90.226.10">
    <property type="entry name" value="2-enoyl-CoA Hydratase, Chain A, domain 1"/>
    <property type="match status" value="2"/>
</dbReference>
<proteinExistence type="predicted"/>
<name>A0A963YVX3_9PROT</name>
<dbReference type="GO" id="GO:0016874">
    <property type="term" value="F:ligase activity"/>
    <property type="evidence" value="ECO:0007669"/>
    <property type="project" value="InterPro"/>
</dbReference>
<dbReference type="InterPro" id="IPR011763">
    <property type="entry name" value="COA_CT_C"/>
</dbReference>
<keyword evidence="1" id="KW-0547">Nucleotide-binding</keyword>
<dbReference type="GO" id="GO:0016787">
    <property type="term" value="F:hydrolase activity"/>
    <property type="evidence" value="ECO:0007669"/>
    <property type="project" value="UniProtKB-KW"/>
</dbReference>
<dbReference type="Pfam" id="PF02626">
    <property type="entry name" value="CT_A_B"/>
    <property type="match status" value="1"/>
</dbReference>
<evidence type="ECO:0000256" key="1">
    <source>
        <dbReference type="ARBA" id="ARBA00022741"/>
    </source>
</evidence>
<dbReference type="PANTHER" id="PTHR43309:SF3">
    <property type="entry name" value="5-OXOPROLINASE SUBUNIT C"/>
    <property type="match status" value="1"/>
</dbReference>
<dbReference type="EMBL" id="JAESVB010000010">
    <property type="protein sequence ID" value="MCB8877118.1"/>
    <property type="molecule type" value="Genomic_DNA"/>
</dbReference>
<keyword evidence="2" id="KW-0378">Hydrolase</keyword>
<evidence type="ECO:0000313" key="5">
    <source>
        <dbReference type="EMBL" id="MCB8877118.1"/>
    </source>
</evidence>
<dbReference type="InterPro" id="IPR029045">
    <property type="entry name" value="ClpP/crotonase-like_dom_sf"/>
</dbReference>
<dbReference type="InterPro" id="IPR029000">
    <property type="entry name" value="Cyclophilin-like_dom_sf"/>
</dbReference>
<feature type="domain" description="CoA carboxyltransferase C-terminal" evidence="4">
    <location>
        <begin position="564"/>
        <end position="741"/>
    </location>
</feature>
<comment type="caution">
    <text evidence="5">The sequence shown here is derived from an EMBL/GenBank/DDBJ whole genome shotgun (WGS) entry which is preliminary data.</text>
</comment>
<sequence>MEPVLRVLMAGPGVTLQDGGRQGYLRFGVTPAGPMDPLAFATANRALGNAPGSTAIEVGLGGVEFTVENAALTVAIAGGHFTITLDGRRLPPALLLRLDVGSKVKITAGPAGAWCYVALAGRLQVAPMLGSTATHTRSGFGGLDGRALRAGDGLGIAEPRRLDAASGILEAPWLDRPSEVIRVLLGPQDDYFAPDQIEAFLAGPWTLSTKGDRMAYFLEGPRLTHAEGFNIVSDGVAMGAIQVPGEGQPIVLMADRQPTGGYPKIATVIGVDLGRLAQARAGTSFRFASVTIADAVAARRAEMERLESTIPIAPLRRTEFSSQFLLGLNLTDGGPDVPDSAVTVEKRHAAGKLTAQERLDVLFDDAQWEPLQDAAPSALILAKGHVDGRQIYAVSRDTAVRQGAFFANEMRALAGLIERAAAESVPLVLFFDGRAIAPGEDAETLAAMVALQAAFRPSAAPRLAVVLGASTGLDALVASMADFMIVATDQGFVASGGPDLVQAVTNEILSGAEIGGALIHAAAGGMVDLVPHDIAALARVRDLLDMLPDDGTMPAGDAGRDAPRLDRLVPLGLTETYDVRDILAAVADDGRFMEIAAEGAANLVTGFMRIGGETLGVLANQPAVLGGVLDVPAFAKATRFVERCAALSIPLLTIVDCPGLMPGPAQEKAGLLYHAAALSRALALFAPPRVTLLTRNLPASVAALMGIGQGKTYRWASARPQIGETIPPPDTRRWLLAGLGR</sequence>
<dbReference type="AlphaFoldDB" id="A0A963YVX3"/>
<organism evidence="5 6">
    <name type="scientific">Acidisoma silvae</name>
    <dbReference type="NCBI Taxonomy" id="2802396"/>
    <lineage>
        <taxon>Bacteria</taxon>
        <taxon>Pseudomonadati</taxon>
        <taxon>Pseudomonadota</taxon>
        <taxon>Alphaproteobacteria</taxon>
        <taxon>Acetobacterales</taxon>
        <taxon>Acidocellaceae</taxon>
        <taxon>Acidisoma</taxon>
    </lineage>
</organism>
<dbReference type="InterPro" id="IPR034733">
    <property type="entry name" value="AcCoA_carboxyl_beta"/>
</dbReference>
<reference evidence="5" key="1">
    <citation type="journal article" date="2021" name="Microorganisms">
        <title>Acidisoma silvae sp. nov. and Acidisomacellulosilytica sp. nov., Two Acidophilic Bacteria Isolated from Decaying Wood, Hydrolyzing Cellulose and Producing Poly-3-hydroxybutyrate.</title>
        <authorList>
            <person name="Mieszkin S."/>
            <person name="Pouder E."/>
            <person name="Uroz S."/>
            <person name="Simon-Colin C."/>
            <person name="Alain K."/>
        </authorList>
    </citation>
    <scope>NUCLEOTIDE SEQUENCE</scope>
    <source>
        <strain evidence="5">HW T2.11</strain>
    </source>
</reference>
<dbReference type="Gene3D" id="2.40.100.10">
    <property type="entry name" value="Cyclophilin-like"/>
    <property type="match status" value="1"/>
</dbReference>
<keyword evidence="6" id="KW-1185">Reference proteome</keyword>
<evidence type="ECO:0000256" key="2">
    <source>
        <dbReference type="ARBA" id="ARBA00022801"/>
    </source>
</evidence>
<dbReference type="RefSeq" id="WP_227322773.1">
    <property type="nucleotide sequence ID" value="NZ_JAESVB010000010.1"/>
</dbReference>
<protein>
    <submittedName>
        <fullName evidence="5">5-oxoprolinase/urea amidolyase family protein</fullName>
    </submittedName>
</protein>
<dbReference type="InterPro" id="IPR003778">
    <property type="entry name" value="CT_A_B"/>
</dbReference>